<dbReference type="EMBL" id="NJHN03000099">
    <property type="protein sequence ID" value="KAH9415270.1"/>
    <property type="molecule type" value="Genomic_DNA"/>
</dbReference>
<comment type="caution">
    <text evidence="2">The sequence shown here is derived from an EMBL/GenBank/DDBJ whole genome shotgun (WGS) entry which is preliminary data.</text>
</comment>
<keyword evidence="1" id="KW-0812">Transmembrane</keyword>
<keyword evidence="3" id="KW-1185">Reference proteome</keyword>
<gene>
    <name evidence="2" type="ORF">DERP_006364</name>
</gene>
<evidence type="ECO:0000313" key="2">
    <source>
        <dbReference type="EMBL" id="KAH9415270.1"/>
    </source>
</evidence>
<dbReference type="Proteomes" id="UP000887458">
    <property type="component" value="Unassembled WGS sequence"/>
</dbReference>
<evidence type="ECO:0000313" key="3">
    <source>
        <dbReference type="Proteomes" id="UP000887458"/>
    </source>
</evidence>
<accession>A0ABQ8IYC7</accession>
<reference evidence="2 3" key="2">
    <citation type="journal article" date="2022" name="Mol. Biol. Evol.">
        <title>Comparative Genomics Reveals Insights into the Divergent Evolution of Astigmatic Mites and Household Pest Adaptations.</title>
        <authorList>
            <person name="Xiong Q."/>
            <person name="Wan A.T."/>
            <person name="Liu X."/>
            <person name="Fung C.S."/>
            <person name="Xiao X."/>
            <person name="Malainual N."/>
            <person name="Hou J."/>
            <person name="Wang L."/>
            <person name="Wang M."/>
            <person name="Yang K.Y."/>
            <person name="Cui Y."/>
            <person name="Leung E.L."/>
            <person name="Nong W."/>
            <person name="Shin S.K."/>
            <person name="Au S.W."/>
            <person name="Jeong K.Y."/>
            <person name="Chew F.T."/>
            <person name="Hui J.H."/>
            <person name="Leung T.F."/>
            <person name="Tungtrongchitr A."/>
            <person name="Zhong N."/>
            <person name="Liu Z."/>
            <person name="Tsui S.K."/>
        </authorList>
    </citation>
    <scope>NUCLEOTIDE SEQUENCE [LARGE SCALE GENOMIC DNA]</scope>
    <source>
        <strain evidence="2">Derp</strain>
    </source>
</reference>
<proteinExistence type="predicted"/>
<keyword evidence="1" id="KW-0472">Membrane</keyword>
<evidence type="ECO:0000256" key="1">
    <source>
        <dbReference type="SAM" id="Phobius"/>
    </source>
</evidence>
<feature type="transmembrane region" description="Helical" evidence="1">
    <location>
        <begin position="20"/>
        <end position="40"/>
    </location>
</feature>
<name>A0ABQ8IYC7_DERPT</name>
<organism evidence="2 3">
    <name type="scientific">Dermatophagoides pteronyssinus</name>
    <name type="common">European house dust mite</name>
    <dbReference type="NCBI Taxonomy" id="6956"/>
    <lineage>
        <taxon>Eukaryota</taxon>
        <taxon>Metazoa</taxon>
        <taxon>Ecdysozoa</taxon>
        <taxon>Arthropoda</taxon>
        <taxon>Chelicerata</taxon>
        <taxon>Arachnida</taxon>
        <taxon>Acari</taxon>
        <taxon>Acariformes</taxon>
        <taxon>Sarcoptiformes</taxon>
        <taxon>Astigmata</taxon>
        <taxon>Psoroptidia</taxon>
        <taxon>Analgoidea</taxon>
        <taxon>Pyroglyphidae</taxon>
        <taxon>Dermatophagoidinae</taxon>
        <taxon>Dermatophagoides</taxon>
    </lineage>
</organism>
<sequence length="100" mass="11103">MQIDVGSGRSSSSLSLKNSIGIICGINISFSIVFSIRLTIVCKSLEKFSLISTNVGKFVIVNRKNLTKQSNPYLSNQYCSILDPKTYSTMQNHNSFPQHL</sequence>
<protein>
    <submittedName>
        <fullName evidence="2">Uncharacterized protein</fullName>
    </submittedName>
</protein>
<reference evidence="2 3" key="1">
    <citation type="journal article" date="2018" name="J. Allergy Clin. Immunol.">
        <title>High-quality assembly of Dermatophagoides pteronyssinus genome and transcriptome reveals a wide range of novel allergens.</title>
        <authorList>
            <person name="Liu X.Y."/>
            <person name="Yang K.Y."/>
            <person name="Wang M.Q."/>
            <person name="Kwok J.S."/>
            <person name="Zeng X."/>
            <person name="Yang Z."/>
            <person name="Xiao X.J."/>
            <person name="Lau C.P."/>
            <person name="Li Y."/>
            <person name="Huang Z.M."/>
            <person name="Ba J.G."/>
            <person name="Yim A.K."/>
            <person name="Ouyang C.Y."/>
            <person name="Ngai S.M."/>
            <person name="Chan T.F."/>
            <person name="Leung E.L."/>
            <person name="Liu L."/>
            <person name="Liu Z.G."/>
            <person name="Tsui S.K."/>
        </authorList>
    </citation>
    <scope>NUCLEOTIDE SEQUENCE [LARGE SCALE GENOMIC DNA]</scope>
    <source>
        <strain evidence="2">Derp</strain>
    </source>
</reference>
<keyword evidence="1" id="KW-1133">Transmembrane helix</keyword>